<dbReference type="NCBIfam" id="NF001965">
    <property type="entry name" value="PRK00742.1"/>
    <property type="match status" value="1"/>
</dbReference>
<proteinExistence type="inferred from homology"/>
<dbReference type="Gene3D" id="3.40.50.2300">
    <property type="match status" value="1"/>
</dbReference>
<feature type="domain" description="CheB-type methylesterase" evidence="10">
    <location>
        <begin position="184"/>
        <end position="377"/>
    </location>
</feature>
<feature type="active site" evidence="5 6">
    <location>
        <position position="320"/>
    </location>
</feature>
<dbReference type="InterPro" id="IPR011006">
    <property type="entry name" value="CheY-like_superfamily"/>
</dbReference>
<organism evidence="11 12">
    <name type="scientific">Sphingobium tyrosinilyticum</name>
    <dbReference type="NCBI Taxonomy" id="2715436"/>
    <lineage>
        <taxon>Bacteria</taxon>
        <taxon>Pseudomonadati</taxon>
        <taxon>Pseudomonadota</taxon>
        <taxon>Alphaproteobacteria</taxon>
        <taxon>Sphingomonadales</taxon>
        <taxon>Sphingomonadaceae</taxon>
        <taxon>Sphingobium</taxon>
    </lineage>
</organism>
<evidence type="ECO:0000256" key="2">
    <source>
        <dbReference type="ARBA" id="ARBA00022500"/>
    </source>
</evidence>
<dbReference type="Pfam" id="PF01339">
    <property type="entry name" value="CheB_methylest"/>
    <property type="match status" value="1"/>
</dbReference>
<evidence type="ECO:0000256" key="1">
    <source>
        <dbReference type="ARBA" id="ARBA00022490"/>
    </source>
</evidence>
<dbReference type="InterPro" id="IPR035909">
    <property type="entry name" value="CheB_C"/>
</dbReference>
<evidence type="ECO:0000256" key="5">
    <source>
        <dbReference type="HAMAP-Rule" id="MF_00099"/>
    </source>
</evidence>
<feature type="modified residue" description="4-aspartylphosphate" evidence="5 7">
    <location>
        <position position="53"/>
    </location>
</feature>
<name>A0ABV9EZ58_9SPHN</name>
<dbReference type="InterPro" id="IPR000673">
    <property type="entry name" value="Sig_transdc_resp-reg_Me-estase"/>
</dbReference>
<dbReference type="SUPFAM" id="SSF52172">
    <property type="entry name" value="CheY-like"/>
    <property type="match status" value="1"/>
</dbReference>
<comment type="similarity">
    <text evidence="5">Belongs to the CheB family.</text>
</comment>
<reference evidence="12" key="1">
    <citation type="journal article" date="2019" name="Int. J. Syst. Evol. Microbiol.">
        <title>The Global Catalogue of Microorganisms (GCM) 10K type strain sequencing project: providing services to taxonomists for standard genome sequencing and annotation.</title>
        <authorList>
            <consortium name="The Broad Institute Genomics Platform"/>
            <consortium name="The Broad Institute Genome Sequencing Center for Infectious Disease"/>
            <person name="Wu L."/>
            <person name="Ma J."/>
        </authorList>
    </citation>
    <scope>NUCLEOTIDE SEQUENCE [LARGE SCALE GENOMIC DNA]</scope>
    <source>
        <strain evidence="12">NBRC 103632</strain>
    </source>
</reference>
<dbReference type="GO" id="GO:0008168">
    <property type="term" value="F:methyltransferase activity"/>
    <property type="evidence" value="ECO:0007669"/>
    <property type="project" value="UniProtKB-KW"/>
</dbReference>
<dbReference type="SUPFAM" id="SSF52738">
    <property type="entry name" value="Methylesterase CheB, C-terminal domain"/>
    <property type="match status" value="1"/>
</dbReference>
<dbReference type="PROSITE" id="PS50110">
    <property type="entry name" value="RESPONSE_REGULATORY"/>
    <property type="match status" value="1"/>
</dbReference>
<dbReference type="HAMAP" id="MF_00099">
    <property type="entry name" value="CheB_chemtxs"/>
    <property type="match status" value="1"/>
</dbReference>
<evidence type="ECO:0000313" key="11">
    <source>
        <dbReference type="EMBL" id="MFC4594947.1"/>
    </source>
</evidence>
<feature type="active site" evidence="5 6">
    <location>
        <position position="223"/>
    </location>
</feature>
<comment type="subcellular location">
    <subcellularLocation>
        <location evidence="5">Cytoplasm</location>
    </subcellularLocation>
</comment>
<feature type="active site" evidence="5 6">
    <location>
        <position position="196"/>
    </location>
</feature>
<accession>A0ABV9EZ58</accession>
<gene>
    <name evidence="5 11" type="primary">cheB</name>
    <name evidence="11" type="ORF">ACFO3E_12190</name>
</gene>
<feature type="domain" description="Response regulatory" evidence="9">
    <location>
        <begin position="3"/>
        <end position="119"/>
    </location>
</feature>
<dbReference type="EMBL" id="JBHSFZ010000025">
    <property type="protein sequence ID" value="MFC4594947.1"/>
    <property type="molecule type" value="Genomic_DNA"/>
</dbReference>
<dbReference type="CDD" id="cd17541">
    <property type="entry name" value="REC_CheB-like"/>
    <property type="match status" value="1"/>
</dbReference>
<keyword evidence="12" id="KW-1185">Reference proteome</keyword>
<evidence type="ECO:0000256" key="3">
    <source>
        <dbReference type="ARBA" id="ARBA00022801"/>
    </source>
</evidence>
<dbReference type="GO" id="GO:0008984">
    <property type="term" value="F:protein-glutamate methylesterase activity"/>
    <property type="evidence" value="ECO:0007669"/>
    <property type="project" value="UniProtKB-EC"/>
</dbReference>
<dbReference type="Gene3D" id="3.40.50.180">
    <property type="entry name" value="Methylesterase CheB, C-terminal domain"/>
    <property type="match status" value="1"/>
</dbReference>
<protein>
    <recommendedName>
        <fullName evidence="5">Protein-glutamate methylesterase/protein-glutamine glutaminase</fullName>
        <ecNumber evidence="5">3.1.1.61</ecNumber>
        <ecNumber evidence="5">3.5.1.44</ecNumber>
    </recommendedName>
</protein>
<evidence type="ECO:0000259" key="10">
    <source>
        <dbReference type="PROSITE" id="PS50122"/>
    </source>
</evidence>
<dbReference type="GO" id="GO:0032259">
    <property type="term" value="P:methylation"/>
    <property type="evidence" value="ECO:0007669"/>
    <property type="project" value="UniProtKB-KW"/>
</dbReference>
<comment type="caution">
    <text evidence="11">The sequence shown here is derived from an EMBL/GenBank/DDBJ whole genome shotgun (WGS) entry which is preliminary data.</text>
</comment>
<sequence length="377" mass="39916">MIRLLIVDDSPLMRHLLIQLFAEAGDFTVEVARNADEALKKIENIHPDVITLDVHMPGMDGLACLDRIMIERPTPVVMLSSLTEAGADETLEALALGAVDFIAKPRGPLSLEIEGIAADLIEKVRTAASAHIPRSTRLADRVRQRAATGRLPAPTALGSARRSPPPVKPRLSRVRAPHLPATVSLSGIEAVLVGVSTGGPPALDALLGPLPADFPWPIIIAQHMPASFTGPLARRLDRACEIQVVEVQQPTPLQPGTAYIGRGDADLVFSRRGGVPHVLAAPVQAERLWHPSADRMVESARGLFPPEALIGVLMTGMGHDGAKAMAALRQHGGHVIAQDEESSVIWGMPGALVAADGADIVLPLDSIAAQLIAWATP</sequence>
<evidence type="ECO:0000313" key="12">
    <source>
        <dbReference type="Proteomes" id="UP001595957"/>
    </source>
</evidence>
<keyword evidence="3 5" id="KW-0378">Hydrolase</keyword>
<dbReference type="SMART" id="SM00448">
    <property type="entry name" value="REC"/>
    <property type="match status" value="1"/>
</dbReference>
<keyword evidence="5 7" id="KW-0597">Phosphoprotein</keyword>
<dbReference type="CDD" id="cd16432">
    <property type="entry name" value="CheB_Rec"/>
    <property type="match status" value="1"/>
</dbReference>
<dbReference type="PROSITE" id="PS50122">
    <property type="entry name" value="CHEB"/>
    <property type="match status" value="1"/>
</dbReference>
<keyword evidence="1 5" id="KW-0963">Cytoplasm</keyword>
<evidence type="ECO:0000256" key="8">
    <source>
        <dbReference type="SAM" id="MobiDB-lite"/>
    </source>
</evidence>
<dbReference type="Proteomes" id="UP001595957">
    <property type="component" value="Unassembled WGS sequence"/>
</dbReference>
<evidence type="ECO:0000259" key="9">
    <source>
        <dbReference type="PROSITE" id="PS50110"/>
    </source>
</evidence>
<comment type="PTM">
    <text evidence="5">Phosphorylated by CheA. Phosphorylation of the N-terminal regulatory domain activates the methylesterase activity.</text>
</comment>
<dbReference type="Pfam" id="PF00072">
    <property type="entry name" value="Response_reg"/>
    <property type="match status" value="1"/>
</dbReference>
<dbReference type="PIRSF" id="PIRSF000876">
    <property type="entry name" value="RR_chemtxs_CheB"/>
    <property type="match status" value="1"/>
</dbReference>
<dbReference type="RefSeq" id="WP_066531384.1">
    <property type="nucleotide sequence ID" value="NZ_JBHSFZ010000025.1"/>
</dbReference>
<comment type="domain">
    <text evidence="5">Contains a C-terminal catalytic domain, and an N-terminal region which modulates catalytic activity.</text>
</comment>
<dbReference type="InterPro" id="IPR001789">
    <property type="entry name" value="Sig_transdc_resp-reg_receiver"/>
</dbReference>
<dbReference type="PANTHER" id="PTHR42872">
    <property type="entry name" value="PROTEIN-GLUTAMATE METHYLESTERASE/PROTEIN-GLUTAMINE GLUTAMINASE"/>
    <property type="match status" value="1"/>
</dbReference>
<comment type="function">
    <text evidence="5">Involved in chemotaxis. Part of a chemotaxis signal transduction system that modulates chemotaxis in response to various stimuli. Catalyzes the demethylation of specific methylglutamate residues introduced into the chemoreceptors (methyl-accepting chemotaxis proteins or MCP) by CheR. Also mediates the irreversible deamidation of specific glutamine residues to glutamic acid.</text>
</comment>
<evidence type="ECO:0000256" key="4">
    <source>
        <dbReference type="ARBA" id="ARBA00048267"/>
    </source>
</evidence>
<keyword evidence="2 5" id="KW-0145">Chemotaxis</keyword>
<evidence type="ECO:0000256" key="6">
    <source>
        <dbReference type="PROSITE-ProRule" id="PRU00050"/>
    </source>
</evidence>
<evidence type="ECO:0000256" key="7">
    <source>
        <dbReference type="PROSITE-ProRule" id="PRU00169"/>
    </source>
</evidence>
<keyword evidence="11" id="KW-0489">Methyltransferase</keyword>
<feature type="region of interest" description="Disordered" evidence="8">
    <location>
        <begin position="149"/>
        <end position="172"/>
    </location>
</feature>
<dbReference type="EC" id="3.5.1.44" evidence="5"/>
<dbReference type="InterPro" id="IPR008248">
    <property type="entry name" value="CheB-like"/>
</dbReference>
<keyword evidence="11" id="KW-0808">Transferase</keyword>
<comment type="catalytic activity">
    <reaction evidence="5">
        <text>L-glutaminyl-[protein] + H2O = L-glutamyl-[protein] + NH4(+)</text>
        <dbReference type="Rhea" id="RHEA:16441"/>
        <dbReference type="Rhea" id="RHEA-COMP:10207"/>
        <dbReference type="Rhea" id="RHEA-COMP:10208"/>
        <dbReference type="ChEBI" id="CHEBI:15377"/>
        <dbReference type="ChEBI" id="CHEBI:28938"/>
        <dbReference type="ChEBI" id="CHEBI:29973"/>
        <dbReference type="ChEBI" id="CHEBI:30011"/>
        <dbReference type="EC" id="3.5.1.44"/>
    </reaction>
</comment>
<comment type="catalytic activity">
    <reaction evidence="4 5">
        <text>[protein]-L-glutamate 5-O-methyl ester + H2O = L-glutamyl-[protein] + methanol + H(+)</text>
        <dbReference type="Rhea" id="RHEA:23236"/>
        <dbReference type="Rhea" id="RHEA-COMP:10208"/>
        <dbReference type="Rhea" id="RHEA-COMP:10311"/>
        <dbReference type="ChEBI" id="CHEBI:15377"/>
        <dbReference type="ChEBI" id="CHEBI:15378"/>
        <dbReference type="ChEBI" id="CHEBI:17790"/>
        <dbReference type="ChEBI" id="CHEBI:29973"/>
        <dbReference type="ChEBI" id="CHEBI:82795"/>
        <dbReference type="EC" id="3.1.1.61"/>
    </reaction>
</comment>
<dbReference type="PANTHER" id="PTHR42872:SF6">
    <property type="entry name" value="PROTEIN-GLUTAMATE METHYLESTERASE_PROTEIN-GLUTAMINE GLUTAMINASE"/>
    <property type="match status" value="1"/>
</dbReference>
<dbReference type="EC" id="3.1.1.61" evidence="5"/>